<evidence type="ECO:0000313" key="2">
    <source>
        <dbReference type="EMBL" id="ENV98122.1"/>
    </source>
</evidence>
<sequence length="332" mass="37910">MARSRNIKPSFFSNDLLVELPFEARLLFVGLWTLADREGRLENRAKKIKMSLFPADEINVSEQLLNISKLGFIALYNCNGTDVIQIINFSKHQKPHGLEKDSDLPDQNGMYTVYKRNPKNKLVTGKPILLTKDQLNDFYGENPINLTEQATNSNTNNSYETDVHGSNNVIKQDKNSYETVFIPVRNALIPDSLNLIPECGILNPDCGRENPTHEKNQKNENQENTLEQVLKVWIPDVKQLNAWLKQSGLMPMTSELINQILPEINAYYQTKLENGSIRSNQMYSNFVKWVKRDPRLYQQSSDDQQHEGESITRPPDIKPIPVKYGQGLGGVH</sequence>
<proteinExistence type="predicted"/>
<dbReference type="Proteomes" id="UP000013251">
    <property type="component" value="Unassembled WGS sequence"/>
</dbReference>
<evidence type="ECO:0000256" key="1">
    <source>
        <dbReference type="SAM" id="MobiDB-lite"/>
    </source>
</evidence>
<dbReference type="EMBL" id="APQG01000017">
    <property type="protein sequence ID" value="ENV98122.1"/>
    <property type="molecule type" value="Genomic_DNA"/>
</dbReference>
<protein>
    <recommendedName>
        <fullName evidence="4">DnaT DNA-binding domain-containing protein</fullName>
    </recommendedName>
</protein>
<evidence type="ECO:0008006" key="4">
    <source>
        <dbReference type="Google" id="ProtNLM"/>
    </source>
</evidence>
<dbReference type="GeneID" id="69461742"/>
<reference evidence="2 3" key="1">
    <citation type="submission" date="2013-02" db="EMBL/GenBank/DDBJ databases">
        <title>The Genome Sequence of Acinetobacter bereziniae CIP 70.12.</title>
        <authorList>
            <consortium name="The Broad Institute Genome Sequencing Platform"/>
            <consortium name="The Broad Institute Genome Sequencing Center for Infectious Disease"/>
            <person name="Cerqueira G."/>
            <person name="Feldgarden M."/>
            <person name="Courvalin P."/>
            <person name="Perichon B."/>
            <person name="Grillot-Courvalin C."/>
            <person name="Clermont D."/>
            <person name="Rocha E."/>
            <person name="Yoon E.-J."/>
            <person name="Nemec A."/>
            <person name="Walker B."/>
            <person name="Young S.K."/>
            <person name="Zeng Q."/>
            <person name="Gargeya S."/>
            <person name="Fitzgerald M."/>
            <person name="Haas B."/>
            <person name="Abouelleil A."/>
            <person name="Alvarado L."/>
            <person name="Arachchi H.M."/>
            <person name="Berlin A.M."/>
            <person name="Chapman S.B."/>
            <person name="Dewar J."/>
            <person name="Goldberg J."/>
            <person name="Griggs A."/>
            <person name="Gujja S."/>
            <person name="Hansen M."/>
            <person name="Howarth C."/>
            <person name="Imamovic A."/>
            <person name="Larimer J."/>
            <person name="McCowan C."/>
            <person name="Murphy C."/>
            <person name="Neiman D."/>
            <person name="Pearson M."/>
            <person name="Priest M."/>
            <person name="Roberts A."/>
            <person name="Saif S."/>
            <person name="Shea T."/>
            <person name="Sisk P."/>
            <person name="Sykes S."/>
            <person name="Wortman J."/>
            <person name="Nusbaum C."/>
            <person name="Birren B."/>
        </authorList>
    </citation>
    <scope>NUCLEOTIDE SEQUENCE [LARGE SCALE GENOMIC DNA]</scope>
    <source>
        <strain evidence="2 3">CIP 70.12</strain>
    </source>
</reference>
<evidence type="ECO:0000313" key="3">
    <source>
        <dbReference type="Proteomes" id="UP000013251"/>
    </source>
</evidence>
<dbReference type="PATRIC" id="fig|1217650.3.peg.1156"/>
<dbReference type="AlphaFoldDB" id="N9DIT2"/>
<dbReference type="RefSeq" id="WP_005030255.1">
    <property type="nucleotide sequence ID" value="NZ_KB849755.1"/>
</dbReference>
<organism evidence="2 3">
    <name type="scientific">Acinetobacter bereziniae LMG 1003 = CIP 70.12</name>
    <dbReference type="NCBI Taxonomy" id="981324"/>
    <lineage>
        <taxon>Bacteria</taxon>
        <taxon>Pseudomonadati</taxon>
        <taxon>Pseudomonadota</taxon>
        <taxon>Gammaproteobacteria</taxon>
        <taxon>Moraxellales</taxon>
        <taxon>Moraxellaceae</taxon>
        <taxon>Acinetobacter</taxon>
    </lineage>
</organism>
<comment type="caution">
    <text evidence="2">The sequence shown here is derived from an EMBL/GenBank/DDBJ whole genome shotgun (WGS) entry which is preliminary data.</text>
</comment>
<dbReference type="HOGENOM" id="CLU_835825_0_0_6"/>
<name>N9DIT2_ACIBZ</name>
<keyword evidence="3" id="KW-1185">Reference proteome</keyword>
<accession>N9DIT2</accession>
<gene>
    <name evidence="2" type="ORF">F938_01181</name>
</gene>
<dbReference type="OrthoDB" id="6107855at2"/>
<feature type="region of interest" description="Disordered" evidence="1">
    <location>
        <begin position="299"/>
        <end position="332"/>
    </location>
</feature>